<keyword evidence="8" id="KW-1185">Reference proteome</keyword>
<dbReference type="Pfam" id="PF02690">
    <property type="entry name" value="Na_Pi_cotrans"/>
    <property type="match status" value="2"/>
</dbReference>
<sequence length="309" mass="32849">MHELILFVLYLCIFLAGMAVLRIGLFNLSGESLKAFLSKVTNTPWKGFIVGTCITGILQSSAAVMVMTIGLVSAGSLTFPQTIGIILGSNIGSTLTAEFMTFSFDKWIVPGVISGALLCFVPKNVCKSIGISLIGLSAIFAAMSGFKQMAGPISSYSTVQTLTDSMDRNILIALLTGLVITAVIHSSSATIGISMSFLASDELTVYAAIAIMLGSNIGTCITGYMASFGSGNEARFTAYAHIWLNVLGVLAFIPFIHLLEDAAAHFTPDKATQLAHASVLFNVITSLIVLPFSRQFAKLIHIIHRPLKT</sequence>
<dbReference type="NCBIfam" id="NF037997">
    <property type="entry name" value="Na_Pi_symport"/>
    <property type="match status" value="1"/>
</dbReference>
<dbReference type="OrthoDB" id="9763003at2"/>
<feature type="transmembrane region" description="Helical" evidence="6">
    <location>
        <begin position="238"/>
        <end position="259"/>
    </location>
</feature>
<comment type="subcellular location">
    <subcellularLocation>
        <location evidence="1">Cell membrane</location>
        <topology evidence="1">Multi-pass membrane protein</topology>
    </subcellularLocation>
</comment>
<reference evidence="7 8" key="1">
    <citation type="submission" date="2018-12" db="EMBL/GenBank/DDBJ databases">
        <title>Bacillus chawlae sp. nov., Bacillus glennii sp. nov., and Bacillus saganii sp. nov. Isolated from the Vehicle Assembly Building at Kennedy Space Center where the Viking Spacecraft were Assembled.</title>
        <authorList>
            <person name="Seuylemezian A."/>
            <person name="Vaishampayan P."/>
        </authorList>
    </citation>
    <scope>NUCLEOTIDE SEQUENCE [LARGE SCALE GENOMIC DNA]</scope>
    <source>
        <strain evidence="7 8">L5</strain>
    </source>
</reference>
<evidence type="ECO:0000256" key="2">
    <source>
        <dbReference type="ARBA" id="ARBA00022475"/>
    </source>
</evidence>
<feature type="transmembrane region" description="Helical" evidence="6">
    <location>
        <begin position="129"/>
        <end position="149"/>
    </location>
</feature>
<keyword evidence="2" id="KW-1003">Cell membrane</keyword>
<feature type="transmembrane region" description="Helical" evidence="6">
    <location>
        <begin position="170"/>
        <end position="199"/>
    </location>
</feature>
<proteinExistence type="predicted"/>
<feature type="transmembrane region" description="Helical" evidence="6">
    <location>
        <begin position="271"/>
        <end position="292"/>
    </location>
</feature>
<evidence type="ECO:0000256" key="5">
    <source>
        <dbReference type="ARBA" id="ARBA00023136"/>
    </source>
</evidence>
<name>A0A433HJQ9_9BACI</name>
<dbReference type="NCBIfam" id="TIGR00704">
    <property type="entry name" value="NaPi_cotrn_rel"/>
    <property type="match status" value="1"/>
</dbReference>
<gene>
    <name evidence="7" type="ORF">ELQ35_12815</name>
</gene>
<dbReference type="EMBL" id="RYZZ01000016">
    <property type="protein sequence ID" value="RUQ28459.1"/>
    <property type="molecule type" value="Genomic_DNA"/>
</dbReference>
<dbReference type="GO" id="GO:0005886">
    <property type="term" value="C:plasma membrane"/>
    <property type="evidence" value="ECO:0007669"/>
    <property type="project" value="UniProtKB-SubCell"/>
</dbReference>
<accession>A0A433HJQ9</accession>
<dbReference type="RefSeq" id="WP_126865220.1">
    <property type="nucleotide sequence ID" value="NZ_JAUSTX010000003.1"/>
</dbReference>
<evidence type="ECO:0000256" key="1">
    <source>
        <dbReference type="ARBA" id="ARBA00004651"/>
    </source>
</evidence>
<dbReference type="GO" id="GO:0044341">
    <property type="term" value="P:sodium-dependent phosphate transport"/>
    <property type="evidence" value="ECO:0007669"/>
    <property type="project" value="InterPro"/>
</dbReference>
<keyword evidence="5 6" id="KW-0472">Membrane</keyword>
<dbReference type="PANTHER" id="PTHR10010:SF46">
    <property type="entry name" value="SODIUM-DEPENDENT PHOSPHATE TRANSPORT PROTEIN 2B"/>
    <property type="match status" value="1"/>
</dbReference>
<dbReference type="GO" id="GO:0005436">
    <property type="term" value="F:sodium:phosphate symporter activity"/>
    <property type="evidence" value="ECO:0007669"/>
    <property type="project" value="InterPro"/>
</dbReference>
<dbReference type="PANTHER" id="PTHR10010">
    <property type="entry name" value="SOLUTE CARRIER FAMILY 34 SODIUM PHOSPHATE , MEMBER 2-RELATED"/>
    <property type="match status" value="1"/>
</dbReference>
<feature type="transmembrane region" description="Helical" evidence="6">
    <location>
        <begin position="205"/>
        <end position="226"/>
    </location>
</feature>
<dbReference type="InterPro" id="IPR003841">
    <property type="entry name" value="Na/Pi_transpt"/>
</dbReference>
<evidence type="ECO:0000313" key="8">
    <source>
        <dbReference type="Proteomes" id="UP000267430"/>
    </source>
</evidence>
<dbReference type="InterPro" id="IPR004633">
    <property type="entry name" value="NaPi_cotrn-rel/YqeW-like"/>
</dbReference>
<organism evidence="7 8">
    <name type="scientific">Peribacillus cavernae</name>
    <dbReference type="NCBI Taxonomy" id="1674310"/>
    <lineage>
        <taxon>Bacteria</taxon>
        <taxon>Bacillati</taxon>
        <taxon>Bacillota</taxon>
        <taxon>Bacilli</taxon>
        <taxon>Bacillales</taxon>
        <taxon>Bacillaceae</taxon>
        <taxon>Peribacillus</taxon>
    </lineage>
</organism>
<keyword evidence="4 6" id="KW-1133">Transmembrane helix</keyword>
<evidence type="ECO:0000313" key="7">
    <source>
        <dbReference type="EMBL" id="RUQ28459.1"/>
    </source>
</evidence>
<evidence type="ECO:0000256" key="6">
    <source>
        <dbReference type="SAM" id="Phobius"/>
    </source>
</evidence>
<feature type="transmembrane region" description="Helical" evidence="6">
    <location>
        <begin position="48"/>
        <end position="72"/>
    </location>
</feature>
<comment type="caution">
    <text evidence="7">The sequence shown here is derived from an EMBL/GenBank/DDBJ whole genome shotgun (WGS) entry which is preliminary data.</text>
</comment>
<dbReference type="AlphaFoldDB" id="A0A433HJQ9"/>
<evidence type="ECO:0000256" key="4">
    <source>
        <dbReference type="ARBA" id="ARBA00022989"/>
    </source>
</evidence>
<protein>
    <submittedName>
        <fullName evidence="7">Na/Pi cotransporter family protein</fullName>
    </submittedName>
</protein>
<dbReference type="Proteomes" id="UP000267430">
    <property type="component" value="Unassembled WGS sequence"/>
</dbReference>
<feature type="transmembrane region" description="Helical" evidence="6">
    <location>
        <begin position="6"/>
        <end position="28"/>
    </location>
</feature>
<keyword evidence="3 6" id="KW-0812">Transmembrane</keyword>
<evidence type="ECO:0000256" key="3">
    <source>
        <dbReference type="ARBA" id="ARBA00022692"/>
    </source>
</evidence>